<sequence length="332" mass="33447">MTGGDAVPVAVGIGIPPGLPLLVVGVVGGQLVAAQRAGVADGEPRQDAGVVVEVRARQPPGPLAGLDAVLAHRALRAAPGRVHHRREALHGGFRRRAPALGRGLVPRLRGQLPEQHVVVVVGAAVEEVRLDAAAADDAGVVDVLVDDEAAQAAGGEEHLPLEAPRRGGLGLLLVAPGGDLLPLVGVAEREVPALVGVVLLQLQAVPAERQAGIVRRRPRPVGAVVLVVEVEAEERRGGVLPGGDAAVHAAGREEGRVGVGVGEEGGEGRPEGGEGEGGGGGGGGVVVAGEREEEVVGERIIRHWWQGSGPKAGWGWGGDVCAAGVARSPSLC</sequence>
<dbReference type="EnsemblPlants" id="TuG1812G0600003200.01.T01">
    <property type="protein sequence ID" value="TuG1812G0600003200.01.T01.cds472888"/>
    <property type="gene ID" value="TuG1812G0600003200.01"/>
</dbReference>
<proteinExistence type="predicted"/>
<reference evidence="2" key="3">
    <citation type="submission" date="2022-06" db="UniProtKB">
        <authorList>
            <consortium name="EnsemblPlants"/>
        </authorList>
    </citation>
    <scope>IDENTIFICATION</scope>
</reference>
<feature type="compositionally biased region" description="Gly residues" evidence="1">
    <location>
        <begin position="275"/>
        <end position="284"/>
    </location>
</feature>
<evidence type="ECO:0000313" key="2">
    <source>
        <dbReference type="EnsemblPlants" id="TuG1812G0600003200.01.T01.cds472888"/>
    </source>
</evidence>
<dbReference type="Gramene" id="TuG1812G0600003200.01.T01">
    <property type="protein sequence ID" value="TuG1812G0600003200.01.T01.cds472888"/>
    <property type="gene ID" value="TuG1812G0600003200.01"/>
</dbReference>
<feature type="region of interest" description="Disordered" evidence="1">
    <location>
        <begin position="258"/>
        <end position="284"/>
    </location>
</feature>
<reference evidence="3" key="1">
    <citation type="journal article" date="2013" name="Nature">
        <title>Draft genome of the wheat A-genome progenitor Triticum urartu.</title>
        <authorList>
            <person name="Ling H.Q."/>
            <person name="Zhao S."/>
            <person name="Liu D."/>
            <person name="Wang J."/>
            <person name="Sun H."/>
            <person name="Zhang C."/>
            <person name="Fan H."/>
            <person name="Li D."/>
            <person name="Dong L."/>
            <person name="Tao Y."/>
            <person name="Gao C."/>
            <person name="Wu H."/>
            <person name="Li Y."/>
            <person name="Cui Y."/>
            <person name="Guo X."/>
            <person name="Zheng S."/>
            <person name="Wang B."/>
            <person name="Yu K."/>
            <person name="Liang Q."/>
            <person name="Yang W."/>
            <person name="Lou X."/>
            <person name="Chen J."/>
            <person name="Feng M."/>
            <person name="Jian J."/>
            <person name="Zhang X."/>
            <person name="Luo G."/>
            <person name="Jiang Y."/>
            <person name="Liu J."/>
            <person name="Wang Z."/>
            <person name="Sha Y."/>
            <person name="Zhang B."/>
            <person name="Wu H."/>
            <person name="Tang D."/>
            <person name="Shen Q."/>
            <person name="Xue P."/>
            <person name="Zou S."/>
            <person name="Wang X."/>
            <person name="Liu X."/>
            <person name="Wang F."/>
            <person name="Yang Y."/>
            <person name="An X."/>
            <person name="Dong Z."/>
            <person name="Zhang K."/>
            <person name="Zhang X."/>
            <person name="Luo M.C."/>
            <person name="Dvorak J."/>
            <person name="Tong Y."/>
            <person name="Wang J."/>
            <person name="Yang H."/>
            <person name="Li Z."/>
            <person name="Wang D."/>
            <person name="Zhang A."/>
            <person name="Wang J."/>
        </authorList>
    </citation>
    <scope>NUCLEOTIDE SEQUENCE</scope>
    <source>
        <strain evidence="3">cv. G1812</strain>
    </source>
</reference>
<dbReference type="AlphaFoldDB" id="A0A8R7QUN4"/>
<accession>A0A8R7QUN4</accession>
<organism evidence="2 3">
    <name type="scientific">Triticum urartu</name>
    <name type="common">Red wild einkorn</name>
    <name type="synonym">Crithodium urartu</name>
    <dbReference type="NCBI Taxonomy" id="4572"/>
    <lineage>
        <taxon>Eukaryota</taxon>
        <taxon>Viridiplantae</taxon>
        <taxon>Streptophyta</taxon>
        <taxon>Embryophyta</taxon>
        <taxon>Tracheophyta</taxon>
        <taxon>Spermatophyta</taxon>
        <taxon>Magnoliopsida</taxon>
        <taxon>Liliopsida</taxon>
        <taxon>Poales</taxon>
        <taxon>Poaceae</taxon>
        <taxon>BOP clade</taxon>
        <taxon>Pooideae</taxon>
        <taxon>Triticodae</taxon>
        <taxon>Triticeae</taxon>
        <taxon>Triticinae</taxon>
        <taxon>Triticum</taxon>
    </lineage>
</organism>
<keyword evidence="3" id="KW-1185">Reference proteome</keyword>
<evidence type="ECO:0000256" key="1">
    <source>
        <dbReference type="SAM" id="MobiDB-lite"/>
    </source>
</evidence>
<protein>
    <submittedName>
        <fullName evidence="2">Uncharacterized protein</fullName>
    </submittedName>
</protein>
<name>A0A8R7QUN4_TRIUA</name>
<evidence type="ECO:0000313" key="3">
    <source>
        <dbReference type="Proteomes" id="UP000015106"/>
    </source>
</evidence>
<reference evidence="2" key="2">
    <citation type="submission" date="2018-03" db="EMBL/GenBank/DDBJ databases">
        <title>The Triticum urartu genome reveals the dynamic nature of wheat genome evolution.</title>
        <authorList>
            <person name="Ling H."/>
            <person name="Ma B."/>
            <person name="Shi X."/>
            <person name="Liu H."/>
            <person name="Dong L."/>
            <person name="Sun H."/>
            <person name="Cao Y."/>
            <person name="Gao Q."/>
            <person name="Zheng S."/>
            <person name="Li Y."/>
            <person name="Yu Y."/>
            <person name="Du H."/>
            <person name="Qi M."/>
            <person name="Li Y."/>
            <person name="Yu H."/>
            <person name="Cui Y."/>
            <person name="Wang N."/>
            <person name="Chen C."/>
            <person name="Wu H."/>
            <person name="Zhao Y."/>
            <person name="Zhang J."/>
            <person name="Li Y."/>
            <person name="Zhou W."/>
            <person name="Zhang B."/>
            <person name="Hu W."/>
            <person name="Eijk M."/>
            <person name="Tang J."/>
            <person name="Witsenboer H."/>
            <person name="Zhao S."/>
            <person name="Li Z."/>
            <person name="Zhang A."/>
            <person name="Wang D."/>
            <person name="Liang C."/>
        </authorList>
    </citation>
    <scope>NUCLEOTIDE SEQUENCE [LARGE SCALE GENOMIC DNA]</scope>
    <source>
        <strain evidence="2">cv. G1812</strain>
    </source>
</reference>
<dbReference type="Proteomes" id="UP000015106">
    <property type="component" value="Chromosome 6"/>
</dbReference>